<dbReference type="Pfam" id="PF13580">
    <property type="entry name" value="SIS_2"/>
    <property type="match status" value="1"/>
</dbReference>
<feature type="binding site" evidence="10">
    <location>
        <position position="175"/>
    </location>
    <ligand>
        <name>substrate</name>
    </ligand>
</feature>
<dbReference type="PANTHER" id="PTHR30390">
    <property type="entry name" value="SEDOHEPTULOSE 7-PHOSPHATE ISOMERASE / DNAA INITIATOR-ASSOCIATING FACTOR FOR REPLICATION INITIATION"/>
    <property type="match status" value="1"/>
</dbReference>
<protein>
    <recommendedName>
        <fullName evidence="10">Phosphoheptose isomerase</fullName>
        <ecNumber evidence="10">5.3.1.28</ecNumber>
    </recommendedName>
    <alternativeName>
        <fullName evidence="10">Sedoheptulose 7-phosphate isomerase</fullName>
    </alternativeName>
</protein>
<evidence type="ECO:0000256" key="8">
    <source>
        <dbReference type="ARBA" id="ARBA00023235"/>
    </source>
</evidence>
<proteinExistence type="inferred from homology"/>
<comment type="function">
    <text evidence="2 10">Catalyzes the isomerization of sedoheptulose 7-phosphate in D-glycero-D-manno-heptose 7-phosphate.</text>
</comment>
<feature type="binding site" evidence="10">
    <location>
        <begin position="123"/>
        <end position="125"/>
    </location>
    <ligand>
        <name>substrate</name>
    </ligand>
</feature>
<evidence type="ECO:0000256" key="5">
    <source>
        <dbReference type="ARBA" id="ARBA00022490"/>
    </source>
</evidence>
<evidence type="ECO:0000313" key="12">
    <source>
        <dbReference type="EMBL" id="MEF7616511.1"/>
    </source>
</evidence>
<reference evidence="12 13" key="1">
    <citation type="submission" date="2024-02" db="EMBL/GenBank/DDBJ databases">
        <title>Genome sequence of Aquincola sp. MAHUQ-54.</title>
        <authorList>
            <person name="Huq M.A."/>
        </authorList>
    </citation>
    <scope>NUCLEOTIDE SEQUENCE [LARGE SCALE GENOMIC DNA]</scope>
    <source>
        <strain evidence="12 13">MAHUQ-54</strain>
    </source>
</reference>
<dbReference type="RefSeq" id="WP_332292017.1">
    <property type="nucleotide sequence ID" value="NZ_JAZIBG010000044.1"/>
</dbReference>
<dbReference type="HAMAP" id="MF_00067">
    <property type="entry name" value="GmhA"/>
    <property type="match status" value="1"/>
</dbReference>
<dbReference type="Gene3D" id="3.40.50.10490">
    <property type="entry name" value="Glucose-6-phosphate isomerase like protein, domain 1"/>
    <property type="match status" value="1"/>
</dbReference>
<dbReference type="CDD" id="cd05006">
    <property type="entry name" value="SIS_GmhA"/>
    <property type="match status" value="1"/>
</dbReference>
<comment type="miscellaneous">
    <text evidence="10">The reaction produces a racemic mixture of D-glycero-alpha-D-manno-heptose 7-phosphate and D-glycero-beta-D-manno-heptose 7-phosphate.</text>
</comment>
<sequence length="199" mass="21278">MVSESDSVIREWLLESISVKQAVLDDVQLLEQVRAVAERCAHACLAGNKVLFAGNGGSAADAQHLAGEFVSRFNYDRPGLSSFALTVDTSVLTAIGNDYGYERVFARQVQACAKPGDVLIGLSTSGNSPNILAAFDQARSMDVYTIGMTGLTGGKMASLSDVCIRVPSTETPRIQECHITIGHVICGLVERQIFPQTGR</sequence>
<dbReference type="AlphaFoldDB" id="A0AAW9Q9M0"/>
<dbReference type="PANTHER" id="PTHR30390:SF6">
    <property type="entry name" value="DNAA INITIATOR-ASSOCIATING PROTEIN DIAA"/>
    <property type="match status" value="1"/>
</dbReference>
<dbReference type="GO" id="GO:0005737">
    <property type="term" value="C:cytoplasm"/>
    <property type="evidence" value="ECO:0007669"/>
    <property type="project" value="UniProtKB-SubCell"/>
</dbReference>
<comment type="pathway">
    <text evidence="10">Carbohydrate biosynthesis; D-glycero-D-manno-heptose 7-phosphate biosynthesis; D-glycero-alpha-D-manno-heptose 7-phosphate and D-glycero-beta-D-manno-heptose 7-phosphate from sedoheptulose 7-phosphate: step 1/1.</text>
</comment>
<feature type="domain" description="SIS" evidence="11">
    <location>
        <begin position="40"/>
        <end position="199"/>
    </location>
</feature>
<evidence type="ECO:0000256" key="10">
    <source>
        <dbReference type="HAMAP-Rule" id="MF_00067"/>
    </source>
</evidence>
<evidence type="ECO:0000259" key="11">
    <source>
        <dbReference type="PROSITE" id="PS51464"/>
    </source>
</evidence>
<feature type="binding site" evidence="10">
    <location>
        <position position="183"/>
    </location>
    <ligand>
        <name>Zn(2+)</name>
        <dbReference type="ChEBI" id="CHEBI:29105"/>
    </ligand>
</feature>
<dbReference type="GO" id="GO:0008968">
    <property type="term" value="F:D-sedoheptulose 7-phosphate isomerase activity"/>
    <property type="evidence" value="ECO:0007669"/>
    <property type="project" value="UniProtKB-UniRule"/>
</dbReference>
<feature type="binding site" evidence="10">
    <location>
        <position position="68"/>
    </location>
    <ligand>
        <name>substrate</name>
    </ligand>
</feature>
<evidence type="ECO:0000256" key="6">
    <source>
        <dbReference type="ARBA" id="ARBA00022723"/>
    </source>
</evidence>
<dbReference type="EMBL" id="JAZIBG010000044">
    <property type="protein sequence ID" value="MEF7616511.1"/>
    <property type="molecule type" value="Genomic_DNA"/>
</dbReference>
<evidence type="ECO:0000256" key="7">
    <source>
        <dbReference type="ARBA" id="ARBA00022833"/>
    </source>
</evidence>
<dbReference type="Proteomes" id="UP001336250">
    <property type="component" value="Unassembled WGS sequence"/>
</dbReference>
<evidence type="ECO:0000256" key="2">
    <source>
        <dbReference type="ARBA" id="ARBA00003172"/>
    </source>
</evidence>
<comment type="catalytic activity">
    <reaction evidence="1 10">
        <text>2 D-sedoheptulose 7-phosphate = D-glycero-alpha-D-manno-heptose 7-phosphate + D-glycero-beta-D-manno-heptose 7-phosphate</text>
        <dbReference type="Rhea" id="RHEA:27489"/>
        <dbReference type="ChEBI" id="CHEBI:57483"/>
        <dbReference type="ChEBI" id="CHEBI:60203"/>
        <dbReference type="ChEBI" id="CHEBI:60204"/>
        <dbReference type="EC" id="5.3.1.28"/>
    </reaction>
</comment>
<feature type="binding site" evidence="10">
    <location>
        <begin position="55"/>
        <end position="57"/>
    </location>
    <ligand>
        <name>substrate</name>
    </ligand>
</feature>
<keyword evidence="8 10" id="KW-0413">Isomerase</keyword>
<feature type="binding site" evidence="10">
    <location>
        <position position="128"/>
    </location>
    <ligand>
        <name>substrate</name>
    </ligand>
</feature>
<comment type="subcellular location">
    <subcellularLocation>
        <location evidence="3 10">Cytoplasm</location>
    </subcellularLocation>
</comment>
<keyword evidence="6 10" id="KW-0479">Metal-binding</keyword>
<gene>
    <name evidence="10" type="primary">gmhA</name>
    <name evidence="12" type="ORF">V4F39_21525</name>
</gene>
<comment type="cofactor">
    <cofactor evidence="10">
        <name>Zn(2+)</name>
        <dbReference type="ChEBI" id="CHEBI:29105"/>
    </cofactor>
    <text evidence="10">Binds 1 zinc ion per subunit.</text>
</comment>
<keyword evidence="7 10" id="KW-0862">Zinc</keyword>
<dbReference type="EC" id="5.3.1.28" evidence="10"/>
<evidence type="ECO:0000256" key="9">
    <source>
        <dbReference type="ARBA" id="ARBA00023277"/>
    </source>
</evidence>
<dbReference type="InterPro" id="IPR004515">
    <property type="entry name" value="Phosphoheptose_Isoase"/>
</dbReference>
<dbReference type="InterPro" id="IPR046348">
    <property type="entry name" value="SIS_dom_sf"/>
</dbReference>
<dbReference type="GO" id="GO:0097367">
    <property type="term" value="F:carbohydrate derivative binding"/>
    <property type="evidence" value="ECO:0007669"/>
    <property type="project" value="InterPro"/>
</dbReference>
<evidence type="ECO:0000256" key="3">
    <source>
        <dbReference type="ARBA" id="ARBA00004496"/>
    </source>
</evidence>
<dbReference type="SUPFAM" id="SSF53697">
    <property type="entry name" value="SIS domain"/>
    <property type="match status" value="1"/>
</dbReference>
<dbReference type="GO" id="GO:1901135">
    <property type="term" value="P:carbohydrate derivative metabolic process"/>
    <property type="evidence" value="ECO:0007669"/>
    <property type="project" value="InterPro"/>
</dbReference>
<dbReference type="InterPro" id="IPR050099">
    <property type="entry name" value="SIS_GmhA/DiaA_subfam"/>
</dbReference>
<keyword evidence="9 10" id="KW-0119">Carbohydrate metabolism</keyword>
<dbReference type="GO" id="GO:0008270">
    <property type="term" value="F:zinc ion binding"/>
    <property type="evidence" value="ECO:0007669"/>
    <property type="project" value="UniProtKB-UniRule"/>
</dbReference>
<comment type="similarity">
    <text evidence="4 10">Belongs to the SIS family. GmhA subfamily.</text>
</comment>
<dbReference type="InterPro" id="IPR001347">
    <property type="entry name" value="SIS_dom"/>
</dbReference>
<dbReference type="PROSITE" id="PS51464">
    <property type="entry name" value="SIS"/>
    <property type="match status" value="1"/>
</dbReference>
<comment type="subunit">
    <text evidence="10">Homotetramer.</text>
</comment>
<organism evidence="12 13">
    <name type="scientific">Aquincola agrisoli</name>
    <dbReference type="NCBI Taxonomy" id="3119538"/>
    <lineage>
        <taxon>Bacteria</taxon>
        <taxon>Pseudomonadati</taxon>
        <taxon>Pseudomonadota</taxon>
        <taxon>Betaproteobacteria</taxon>
        <taxon>Burkholderiales</taxon>
        <taxon>Sphaerotilaceae</taxon>
        <taxon>Aquincola</taxon>
    </lineage>
</organism>
<feature type="binding site" evidence="10">
    <location>
        <begin position="97"/>
        <end position="98"/>
    </location>
    <ligand>
        <name>substrate</name>
    </ligand>
</feature>
<evidence type="ECO:0000256" key="1">
    <source>
        <dbReference type="ARBA" id="ARBA00000348"/>
    </source>
</evidence>
<evidence type="ECO:0000256" key="4">
    <source>
        <dbReference type="ARBA" id="ARBA00009894"/>
    </source>
</evidence>
<name>A0AAW9Q9M0_9BURK</name>
<feature type="binding site" evidence="10">
    <location>
        <position position="175"/>
    </location>
    <ligand>
        <name>Zn(2+)</name>
        <dbReference type="ChEBI" id="CHEBI:29105"/>
    </ligand>
</feature>
<feature type="binding site" evidence="10">
    <location>
        <position position="64"/>
    </location>
    <ligand>
        <name>Zn(2+)</name>
        <dbReference type="ChEBI" id="CHEBI:29105"/>
    </ligand>
</feature>
<keyword evidence="13" id="KW-1185">Reference proteome</keyword>
<comment type="caution">
    <text evidence="12">The sequence shown here is derived from an EMBL/GenBank/DDBJ whole genome shotgun (WGS) entry which is preliminary data.</text>
</comment>
<evidence type="ECO:0000313" key="13">
    <source>
        <dbReference type="Proteomes" id="UP001336250"/>
    </source>
</evidence>
<dbReference type="GO" id="GO:0005975">
    <property type="term" value="P:carbohydrate metabolic process"/>
    <property type="evidence" value="ECO:0007669"/>
    <property type="project" value="UniProtKB-UniRule"/>
</dbReference>
<dbReference type="InterPro" id="IPR035461">
    <property type="entry name" value="GmhA/DiaA"/>
</dbReference>
<keyword evidence="5 10" id="KW-0963">Cytoplasm</keyword>
<accession>A0AAW9Q9M0</accession>
<feature type="binding site" evidence="10">
    <location>
        <position position="68"/>
    </location>
    <ligand>
        <name>Zn(2+)</name>
        <dbReference type="ChEBI" id="CHEBI:29105"/>
    </ligand>
</feature>